<reference evidence="2" key="1">
    <citation type="submission" date="2021-06" db="EMBL/GenBank/DDBJ databases">
        <authorList>
            <person name="Kallberg Y."/>
            <person name="Tangrot J."/>
            <person name="Rosling A."/>
        </authorList>
    </citation>
    <scope>NUCLEOTIDE SEQUENCE</scope>
    <source>
        <strain evidence="2">FL130A</strain>
    </source>
</reference>
<feature type="transmembrane region" description="Helical" evidence="1">
    <location>
        <begin position="97"/>
        <end position="120"/>
    </location>
</feature>
<keyword evidence="1" id="KW-0812">Transmembrane</keyword>
<evidence type="ECO:0000256" key="1">
    <source>
        <dbReference type="SAM" id="Phobius"/>
    </source>
</evidence>
<name>A0A9N9F1R3_9GLOM</name>
<dbReference type="EMBL" id="CAJVPS010000711">
    <property type="protein sequence ID" value="CAG8504466.1"/>
    <property type="molecule type" value="Genomic_DNA"/>
</dbReference>
<dbReference type="Proteomes" id="UP000789508">
    <property type="component" value="Unassembled WGS sequence"/>
</dbReference>
<keyword evidence="1" id="KW-1133">Transmembrane helix</keyword>
<accession>A0A9N9F1R3</accession>
<sequence>MEQSSPVQNVKSTKTLSMNNLTKNSMEEVAVIIENFDVSIRKAYQLPEPPPNPHIKAAKELAAKIWWTFSILISTYMVPGSILLLAHHHKVIPGAEVAIVSIYLSFDLGLRVAFGFAAVTQNDESLFWKFVVSLLLMIGKEDLGHLHDQLFETVSCDILDILTVINAGMTIPFHIWTTREPVNFDCQVLVITLLAAACFLVIKCMTLLIFFKFEPFEY</sequence>
<comment type="caution">
    <text evidence="2">The sequence shown here is derived from an EMBL/GenBank/DDBJ whole genome shotgun (WGS) entry which is preliminary data.</text>
</comment>
<keyword evidence="3" id="KW-1185">Reference proteome</keyword>
<dbReference type="AlphaFoldDB" id="A0A9N9F1R3"/>
<organism evidence="2 3">
    <name type="scientific">Ambispora leptoticha</name>
    <dbReference type="NCBI Taxonomy" id="144679"/>
    <lineage>
        <taxon>Eukaryota</taxon>
        <taxon>Fungi</taxon>
        <taxon>Fungi incertae sedis</taxon>
        <taxon>Mucoromycota</taxon>
        <taxon>Glomeromycotina</taxon>
        <taxon>Glomeromycetes</taxon>
        <taxon>Archaeosporales</taxon>
        <taxon>Ambisporaceae</taxon>
        <taxon>Ambispora</taxon>
    </lineage>
</organism>
<dbReference type="OrthoDB" id="2414326at2759"/>
<feature type="transmembrane region" description="Helical" evidence="1">
    <location>
        <begin position="188"/>
        <end position="211"/>
    </location>
</feature>
<feature type="transmembrane region" description="Helical" evidence="1">
    <location>
        <begin position="65"/>
        <end position="85"/>
    </location>
</feature>
<gene>
    <name evidence="2" type="ORF">ALEPTO_LOCUS3653</name>
</gene>
<evidence type="ECO:0000313" key="2">
    <source>
        <dbReference type="EMBL" id="CAG8504466.1"/>
    </source>
</evidence>
<proteinExistence type="predicted"/>
<keyword evidence="1" id="KW-0472">Membrane</keyword>
<protein>
    <submittedName>
        <fullName evidence="2">6822_t:CDS:1</fullName>
    </submittedName>
</protein>
<evidence type="ECO:0000313" key="3">
    <source>
        <dbReference type="Proteomes" id="UP000789508"/>
    </source>
</evidence>